<dbReference type="GO" id="GO:0003824">
    <property type="term" value="F:catalytic activity"/>
    <property type="evidence" value="ECO:0007669"/>
    <property type="project" value="InterPro"/>
</dbReference>
<gene>
    <name evidence="8" type="ORF">IAB37_01415</name>
</gene>
<dbReference type="InterPro" id="IPR007197">
    <property type="entry name" value="rSAM"/>
</dbReference>
<accession>A0A9D1DWC9</accession>
<protein>
    <submittedName>
        <fullName evidence="8">Radical SAM protein</fullName>
    </submittedName>
</protein>
<evidence type="ECO:0000256" key="2">
    <source>
        <dbReference type="ARBA" id="ARBA00022485"/>
    </source>
</evidence>
<reference evidence="8" key="2">
    <citation type="journal article" date="2021" name="PeerJ">
        <title>Extensive microbial diversity within the chicken gut microbiome revealed by metagenomics and culture.</title>
        <authorList>
            <person name="Gilroy R."/>
            <person name="Ravi A."/>
            <person name="Getino M."/>
            <person name="Pursley I."/>
            <person name="Horton D.L."/>
            <person name="Alikhan N.F."/>
            <person name="Baker D."/>
            <person name="Gharbi K."/>
            <person name="Hall N."/>
            <person name="Watson M."/>
            <person name="Adriaenssens E.M."/>
            <person name="Foster-Nyarko E."/>
            <person name="Jarju S."/>
            <person name="Secka A."/>
            <person name="Antonio M."/>
            <person name="Oren A."/>
            <person name="Chaudhuri R.R."/>
            <person name="La Ragione R."/>
            <person name="Hildebrand F."/>
            <person name="Pallen M.J."/>
        </authorList>
    </citation>
    <scope>NUCLEOTIDE SEQUENCE</scope>
    <source>
        <strain evidence="8">CHK189-12415</strain>
    </source>
</reference>
<dbReference type="InterPro" id="IPR039661">
    <property type="entry name" value="ELP3"/>
</dbReference>
<proteinExistence type="predicted"/>
<reference evidence="8" key="1">
    <citation type="submission" date="2020-10" db="EMBL/GenBank/DDBJ databases">
        <authorList>
            <person name="Gilroy R."/>
        </authorList>
    </citation>
    <scope>NUCLEOTIDE SEQUENCE</scope>
    <source>
        <strain evidence="8">CHK189-12415</strain>
    </source>
</reference>
<evidence type="ECO:0000256" key="5">
    <source>
        <dbReference type="ARBA" id="ARBA00023004"/>
    </source>
</evidence>
<comment type="caution">
    <text evidence="8">The sequence shown here is derived from an EMBL/GenBank/DDBJ whole genome shotgun (WGS) entry which is preliminary data.</text>
</comment>
<dbReference type="InterPro" id="IPR013785">
    <property type="entry name" value="Aldolase_TIM"/>
</dbReference>
<comment type="cofactor">
    <cofactor evidence="1">
        <name>[4Fe-4S] cluster</name>
        <dbReference type="ChEBI" id="CHEBI:49883"/>
    </cofactor>
</comment>
<evidence type="ECO:0000256" key="4">
    <source>
        <dbReference type="ARBA" id="ARBA00022723"/>
    </source>
</evidence>
<evidence type="ECO:0000256" key="1">
    <source>
        <dbReference type="ARBA" id="ARBA00001966"/>
    </source>
</evidence>
<dbReference type="InterPro" id="IPR058240">
    <property type="entry name" value="rSAM_sf"/>
</dbReference>
<keyword evidence="2" id="KW-0004">4Fe-4S</keyword>
<feature type="domain" description="Radical SAM core" evidence="7">
    <location>
        <begin position="3"/>
        <end position="243"/>
    </location>
</feature>
<keyword evidence="3" id="KW-0949">S-adenosyl-L-methionine</keyword>
<dbReference type="AlphaFoldDB" id="A0A9D1DWC9"/>
<dbReference type="EMBL" id="DVHA01000045">
    <property type="protein sequence ID" value="HIR60221.1"/>
    <property type="molecule type" value="Genomic_DNA"/>
</dbReference>
<dbReference type="GO" id="GO:0002926">
    <property type="term" value="P:tRNA wobble base 5-methoxycarbonylmethyl-2-thiouridinylation"/>
    <property type="evidence" value="ECO:0007669"/>
    <property type="project" value="TreeGrafter"/>
</dbReference>
<keyword evidence="5" id="KW-0408">Iron</keyword>
<dbReference type="SFLD" id="SFLDG01082">
    <property type="entry name" value="B12-binding_domain_containing"/>
    <property type="match status" value="1"/>
</dbReference>
<evidence type="ECO:0000256" key="6">
    <source>
        <dbReference type="ARBA" id="ARBA00023014"/>
    </source>
</evidence>
<dbReference type="SFLD" id="SFLDG01086">
    <property type="entry name" value="elongater_protein-like"/>
    <property type="match status" value="1"/>
</dbReference>
<name>A0A9D1DWC9_9FIRM</name>
<dbReference type="GO" id="GO:0051539">
    <property type="term" value="F:4 iron, 4 sulfur cluster binding"/>
    <property type="evidence" value="ECO:0007669"/>
    <property type="project" value="UniProtKB-KW"/>
</dbReference>
<dbReference type="Gene3D" id="3.30.750.200">
    <property type="match status" value="1"/>
</dbReference>
<dbReference type="SMART" id="SM00729">
    <property type="entry name" value="Elp3"/>
    <property type="match status" value="1"/>
</dbReference>
<sequence length="345" mass="37887">MGRPGRRIVPLFIPHEGCPHACSFCDQRAISGEERMTPEKAAEELQKAFSIPQPDGAEIAFFGGSFTCLPPERMKAYLDTALPYLESGQAESLRCSTRPDGISPEILPVLQAYRMRTVELGAQSFSDKVLSLNGRGHTAAQIESAFTLLRENGFTAGLQIMTGLPGETEEDLALTVESVCRLHPDLLRIYPTAVIRGTPMARWMAEGKFTPKGTEESVALCAPILARMEREGIPVIRVGLHPSKELQDQVVGGCYHPAFKELCLARIWRDKVETVLRRFPAGTGAVLHVPAPQLSQAVGQKRANIAHWAEIGYPVQVVPDNGTEAFLTIGTQIYLLRSDHSIIQY</sequence>
<dbReference type="GO" id="GO:0046872">
    <property type="term" value="F:metal ion binding"/>
    <property type="evidence" value="ECO:0007669"/>
    <property type="project" value="UniProtKB-KW"/>
</dbReference>
<dbReference type="InterPro" id="IPR032432">
    <property type="entry name" value="Radical_SAM_C"/>
</dbReference>
<dbReference type="InterPro" id="IPR006638">
    <property type="entry name" value="Elp3/MiaA/NifB-like_rSAM"/>
</dbReference>
<organism evidence="8 9">
    <name type="scientific">Candidatus Faecivivens stercoravium</name>
    <dbReference type="NCBI Taxonomy" id="2840803"/>
    <lineage>
        <taxon>Bacteria</taxon>
        <taxon>Bacillati</taxon>
        <taxon>Bacillota</taxon>
        <taxon>Clostridia</taxon>
        <taxon>Eubacteriales</taxon>
        <taxon>Oscillospiraceae</taxon>
        <taxon>Oscillospiraceae incertae sedis</taxon>
        <taxon>Candidatus Faecivivens</taxon>
    </lineage>
</organism>
<dbReference type="SUPFAM" id="SSF102114">
    <property type="entry name" value="Radical SAM enzymes"/>
    <property type="match status" value="1"/>
</dbReference>
<dbReference type="PANTHER" id="PTHR11135">
    <property type="entry name" value="HISTONE ACETYLTRANSFERASE-RELATED"/>
    <property type="match status" value="1"/>
</dbReference>
<dbReference type="PANTHER" id="PTHR11135:SF0">
    <property type="entry name" value="ELONGATOR COMPLEX PROTEIN 3"/>
    <property type="match status" value="1"/>
</dbReference>
<dbReference type="CDD" id="cd01335">
    <property type="entry name" value="Radical_SAM"/>
    <property type="match status" value="1"/>
</dbReference>
<dbReference type="Gene3D" id="3.20.20.70">
    <property type="entry name" value="Aldolase class I"/>
    <property type="match status" value="1"/>
</dbReference>
<dbReference type="Pfam" id="PF16199">
    <property type="entry name" value="Radical_SAM_C"/>
    <property type="match status" value="1"/>
</dbReference>
<keyword evidence="6" id="KW-0411">Iron-sulfur</keyword>
<evidence type="ECO:0000259" key="7">
    <source>
        <dbReference type="PROSITE" id="PS51918"/>
    </source>
</evidence>
<dbReference type="PROSITE" id="PS51918">
    <property type="entry name" value="RADICAL_SAM"/>
    <property type="match status" value="1"/>
</dbReference>
<evidence type="ECO:0000313" key="8">
    <source>
        <dbReference type="EMBL" id="HIR60221.1"/>
    </source>
</evidence>
<dbReference type="SFLD" id="SFLDS00029">
    <property type="entry name" value="Radical_SAM"/>
    <property type="match status" value="1"/>
</dbReference>
<dbReference type="Pfam" id="PF04055">
    <property type="entry name" value="Radical_SAM"/>
    <property type="match status" value="1"/>
</dbReference>
<evidence type="ECO:0000313" key="9">
    <source>
        <dbReference type="Proteomes" id="UP000824241"/>
    </source>
</evidence>
<evidence type="ECO:0000256" key="3">
    <source>
        <dbReference type="ARBA" id="ARBA00022691"/>
    </source>
</evidence>
<dbReference type="GO" id="GO:0005737">
    <property type="term" value="C:cytoplasm"/>
    <property type="evidence" value="ECO:0007669"/>
    <property type="project" value="TreeGrafter"/>
</dbReference>
<dbReference type="Proteomes" id="UP000824241">
    <property type="component" value="Unassembled WGS sequence"/>
</dbReference>
<keyword evidence="4" id="KW-0479">Metal-binding</keyword>